<evidence type="ECO:0000256" key="2">
    <source>
        <dbReference type="ARBA" id="ARBA00022517"/>
    </source>
</evidence>
<dbReference type="PANTHER" id="PTHR33317:SF4">
    <property type="entry name" value="POLYNUCLEOTIDYL TRANSFERASE, RIBONUCLEASE H-LIKE SUPERFAMILY PROTEIN"/>
    <property type="match status" value="1"/>
</dbReference>
<dbReference type="GO" id="GO:0016788">
    <property type="term" value="F:hydrolase activity, acting on ester bonds"/>
    <property type="evidence" value="ECO:0007669"/>
    <property type="project" value="UniProtKB-UniRule"/>
</dbReference>
<dbReference type="InterPro" id="IPR006641">
    <property type="entry name" value="YqgF/RNaseH-like_dom"/>
</dbReference>
<dbReference type="InterPro" id="IPR037027">
    <property type="entry name" value="YqgF/RNaseH-like_dom_sf"/>
</dbReference>
<dbReference type="SUPFAM" id="SSF53098">
    <property type="entry name" value="Ribonuclease H-like"/>
    <property type="match status" value="1"/>
</dbReference>
<name>A0A1F4XHS0_9BACT</name>
<keyword evidence="1 5" id="KW-0963">Cytoplasm</keyword>
<comment type="caution">
    <text evidence="7">The sequence shown here is derived from an EMBL/GenBank/DDBJ whole genome shotgun (WGS) entry which is preliminary data.</text>
</comment>
<evidence type="ECO:0000313" key="8">
    <source>
        <dbReference type="Proteomes" id="UP000176185"/>
    </source>
</evidence>
<accession>A0A1F4XHS0</accession>
<dbReference type="Gene3D" id="3.30.420.140">
    <property type="entry name" value="YqgF/RNase H-like domain"/>
    <property type="match status" value="1"/>
</dbReference>
<dbReference type="PANTHER" id="PTHR33317">
    <property type="entry name" value="POLYNUCLEOTIDYL TRANSFERASE, RIBONUCLEASE H-LIKE SUPERFAMILY PROTEIN"/>
    <property type="match status" value="1"/>
</dbReference>
<evidence type="ECO:0000259" key="6">
    <source>
        <dbReference type="SMART" id="SM00732"/>
    </source>
</evidence>
<reference evidence="7 8" key="1">
    <citation type="journal article" date="2016" name="Nat. Commun.">
        <title>Thousands of microbial genomes shed light on interconnected biogeochemical processes in an aquifer system.</title>
        <authorList>
            <person name="Anantharaman K."/>
            <person name="Brown C.T."/>
            <person name="Hug L.A."/>
            <person name="Sharon I."/>
            <person name="Castelle C.J."/>
            <person name="Probst A.J."/>
            <person name="Thomas B.C."/>
            <person name="Singh A."/>
            <person name="Wilkins M.J."/>
            <person name="Karaoz U."/>
            <person name="Brodie E.L."/>
            <person name="Williams K.H."/>
            <person name="Hubbard S.S."/>
            <person name="Banfield J.F."/>
        </authorList>
    </citation>
    <scope>NUCLEOTIDE SEQUENCE [LARGE SCALE GENOMIC DNA]</scope>
</reference>
<dbReference type="GO" id="GO:0004518">
    <property type="term" value="F:nuclease activity"/>
    <property type="evidence" value="ECO:0007669"/>
    <property type="project" value="UniProtKB-KW"/>
</dbReference>
<sequence>MKYLGIDYGTKRIGIAISDDEGRVAFPLMTVPAGPKALSGIVELAKKNRVQKFVVGESRNFKGTPNPVMEDIEQFKKDLEELSGLPVAYEQEFLTSAAAARQYTPEEKTRQVAPSQEKLDAAAAALILQSYLDKNRDTI</sequence>
<dbReference type="AlphaFoldDB" id="A0A1F4XHS0"/>
<evidence type="ECO:0000256" key="3">
    <source>
        <dbReference type="ARBA" id="ARBA00022722"/>
    </source>
</evidence>
<comment type="function">
    <text evidence="5">Could be a nuclease involved in processing of the 5'-end of pre-16S rRNA.</text>
</comment>
<dbReference type="CDD" id="cd16964">
    <property type="entry name" value="YqgF"/>
    <property type="match status" value="1"/>
</dbReference>
<dbReference type="STRING" id="1797243.A2943_00835"/>
<comment type="similarity">
    <text evidence="5">Belongs to the YqgF HJR family.</text>
</comment>
<dbReference type="GO" id="GO:0005737">
    <property type="term" value="C:cytoplasm"/>
    <property type="evidence" value="ECO:0007669"/>
    <property type="project" value="UniProtKB-SubCell"/>
</dbReference>
<evidence type="ECO:0000256" key="1">
    <source>
        <dbReference type="ARBA" id="ARBA00022490"/>
    </source>
</evidence>
<dbReference type="EMBL" id="MEWX01000003">
    <property type="protein sequence ID" value="OGC81179.1"/>
    <property type="molecule type" value="Genomic_DNA"/>
</dbReference>
<dbReference type="Proteomes" id="UP000176185">
    <property type="component" value="Unassembled WGS sequence"/>
</dbReference>
<keyword evidence="4 5" id="KW-0378">Hydrolase</keyword>
<dbReference type="EC" id="3.1.-.-" evidence="5"/>
<dbReference type="GO" id="GO:0000967">
    <property type="term" value="P:rRNA 5'-end processing"/>
    <property type="evidence" value="ECO:0007669"/>
    <property type="project" value="UniProtKB-UniRule"/>
</dbReference>
<dbReference type="Pfam" id="PF03652">
    <property type="entry name" value="RuvX"/>
    <property type="match status" value="1"/>
</dbReference>
<dbReference type="InterPro" id="IPR012337">
    <property type="entry name" value="RNaseH-like_sf"/>
</dbReference>
<gene>
    <name evidence="7" type="ORF">A2943_00835</name>
</gene>
<evidence type="ECO:0000313" key="7">
    <source>
        <dbReference type="EMBL" id="OGC81179.1"/>
    </source>
</evidence>
<dbReference type="SMART" id="SM00732">
    <property type="entry name" value="YqgFc"/>
    <property type="match status" value="1"/>
</dbReference>
<feature type="domain" description="YqgF/RNase H-like" evidence="6">
    <location>
        <begin position="1"/>
        <end position="99"/>
    </location>
</feature>
<organism evidence="7 8">
    <name type="scientific">Candidatus Adlerbacteria bacterium RIFCSPLOWO2_01_FULL_51_16</name>
    <dbReference type="NCBI Taxonomy" id="1797243"/>
    <lineage>
        <taxon>Bacteria</taxon>
        <taxon>Candidatus Adleribacteriota</taxon>
    </lineage>
</organism>
<protein>
    <recommendedName>
        <fullName evidence="5">Putative pre-16S rRNA nuclease</fullName>
        <ecNumber evidence="5">3.1.-.-</ecNumber>
    </recommendedName>
</protein>
<dbReference type="HAMAP" id="MF_00651">
    <property type="entry name" value="Nuclease_YqgF"/>
    <property type="match status" value="1"/>
</dbReference>
<evidence type="ECO:0000256" key="4">
    <source>
        <dbReference type="ARBA" id="ARBA00022801"/>
    </source>
</evidence>
<dbReference type="NCBIfam" id="TIGR00250">
    <property type="entry name" value="RNAse_H_YqgF"/>
    <property type="match status" value="1"/>
</dbReference>
<keyword evidence="3 5" id="KW-0540">Nuclease</keyword>
<proteinExistence type="inferred from homology"/>
<keyword evidence="2 5" id="KW-0690">Ribosome biogenesis</keyword>
<comment type="subcellular location">
    <subcellularLocation>
        <location evidence="5">Cytoplasm</location>
    </subcellularLocation>
</comment>
<evidence type="ECO:0000256" key="5">
    <source>
        <dbReference type="HAMAP-Rule" id="MF_00651"/>
    </source>
</evidence>
<dbReference type="InterPro" id="IPR005227">
    <property type="entry name" value="YqgF"/>
</dbReference>